<dbReference type="SUPFAM" id="SSF89447">
    <property type="entry name" value="AbrB/MazE/MraZ-like"/>
    <property type="match status" value="1"/>
</dbReference>
<dbReference type="STRING" id="375175.AYR53_09630"/>
<organism evidence="1 2">
    <name type="scientific">Loigolactobacillus backii</name>
    <dbReference type="NCBI Taxonomy" id="375175"/>
    <lineage>
        <taxon>Bacteria</taxon>
        <taxon>Bacillati</taxon>
        <taxon>Bacillota</taxon>
        <taxon>Bacilli</taxon>
        <taxon>Lactobacillales</taxon>
        <taxon>Lactobacillaceae</taxon>
        <taxon>Loigolactobacillus</taxon>
    </lineage>
</organism>
<dbReference type="InterPro" id="IPR037914">
    <property type="entry name" value="SpoVT-AbrB_sf"/>
</dbReference>
<gene>
    <name evidence="1" type="ORF">AYR53_09630</name>
</gene>
<protein>
    <submittedName>
        <fullName evidence="1">Uncharacterized protein</fullName>
    </submittedName>
</protein>
<evidence type="ECO:0000313" key="1">
    <source>
        <dbReference type="EMBL" id="ANK62998.1"/>
    </source>
</evidence>
<reference evidence="1 2" key="1">
    <citation type="submission" date="2016-03" db="EMBL/GenBank/DDBJ databases">
        <title>Pediococcus and Lactobacillus from brewery environment - whole genome sequencing and assembly.</title>
        <authorList>
            <person name="Behr J."/>
            <person name="Geissler A.J."/>
            <person name="Vogel R.F."/>
        </authorList>
    </citation>
    <scope>NUCLEOTIDE SEQUENCE [LARGE SCALE GENOMIC DNA]</scope>
    <source>
        <strain evidence="1 2">TMW 1.1989</strain>
    </source>
</reference>
<dbReference type="EMBL" id="CP014873">
    <property type="protein sequence ID" value="ANK62998.1"/>
    <property type="molecule type" value="Genomic_DNA"/>
</dbReference>
<evidence type="ECO:0000313" key="2">
    <source>
        <dbReference type="Proteomes" id="UP000078582"/>
    </source>
</evidence>
<dbReference type="RefSeq" id="WP_068280506.1">
    <property type="nucleotide sequence ID" value="NZ_CP014873.1"/>
</dbReference>
<proteinExistence type="predicted"/>
<dbReference type="Gene3D" id="2.10.260.10">
    <property type="match status" value="1"/>
</dbReference>
<dbReference type="OrthoDB" id="71707at2"/>
<dbReference type="SMART" id="SM00966">
    <property type="entry name" value="SpoVT_AbrB"/>
    <property type="match status" value="1"/>
</dbReference>
<dbReference type="AlphaFoldDB" id="A0A192H417"/>
<dbReference type="InterPro" id="IPR007159">
    <property type="entry name" value="SpoVT-AbrB_dom"/>
</dbReference>
<accession>A0A192H417</accession>
<sequence length="92" mass="10198">MIKEEYLGIFKTRKQGNSIAVTIPKEAGIKPGVELAVTRINDQLVYVPVKPKQPINLFASAAVKKHDFAQEVNDLGYNPDKIAPIGHERVDD</sequence>
<dbReference type="Proteomes" id="UP000078582">
    <property type="component" value="Chromosome"/>
</dbReference>
<keyword evidence="2" id="KW-1185">Reference proteome</keyword>
<name>A0A192H417_9LACO</name>
<dbReference type="GeneID" id="42982515"/>
<dbReference type="GO" id="GO:0003677">
    <property type="term" value="F:DNA binding"/>
    <property type="evidence" value="ECO:0007669"/>
    <property type="project" value="InterPro"/>
</dbReference>